<dbReference type="SUPFAM" id="SSF64182">
    <property type="entry name" value="DHH phosphoesterases"/>
    <property type="match status" value="1"/>
</dbReference>
<dbReference type="PROSITE" id="PS51201">
    <property type="entry name" value="RCK_N"/>
    <property type="match status" value="1"/>
</dbReference>
<dbReference type="InterPro" id="IPR003156">
    <property type="entry name" value="DHHA1_dom"/>
</dbReference>
<dbReference type="STRING" id="351160.RCIX1276"/>
<evidence type="ECO:0000313" key="3">
    <source>
        <dbReference type="Proteomes" id="UP000000663"/>
    </source>
</evidence>
<accession>Q0W4X0</accession>
<name>Q0W4X0_METAR</name>
<organism evidence="2 3">
    <name type="scientific">Methanocella arvoryzae (strain DSM 22066 / NBRC 105507 / MRE50)</name>
    <dbReference type="NCBI Taxonomy" id="351160"/>
    <lineage>
        <taxon>Archaea</taxon>
        <taxon>Methanobacteriati</taxon>
        <taxon>Methanobacteriota</taxon>
        <taxon>Stenosarchaea group</taxon>
        <taxon>Methanomicrobia</taxon>
        <taxon>Methanocellales</taxon>
        <taxon>Methanocellaceae</taxon>
        <taxon>Methanocella</taxon>
    </lineage>
</organism>
<dbReference type="Pfam" id="PF02254">
    <property type="entry name" value="TrkA_N"/>
    <property type="match status" value="1"/>
</dbReference>
<dbReference type="Proteomes" id="UP000000663">
    <property type="component" value="Chromosome"/>
</dbReference>
<proteinExistence type="predicted"/>
<dbReference type="KEGG" id="rci:RCIX1276"/>
<dbReference type="InterPro" id="IPR051319">
    <property type="entry name" value="Oligoribo/pAp-PDE_c-di-AMP_PDE"/>
</dbReference>
<feature type="domain" description="RCK N-terminal" evidence="1">
    <location>
        <begin position="21"/>
        <end position="137"/>
    </location>
</feature>
<evidence type="ECO:0000259" key="1">
    <source>
        <dbReference type="PROSITE" id="PS51201"/>
    </source>
</evidence>
<dbReference type="PATRIC" id="fig|351160.9.peg.1684"/>
<dbReference type="InterPro" id="IPR036291">
    <property type="entry name" value="NAD(P)-bd_dom_sf"/>
</dbReference>
<evidence type="ECO:0000313" key="2">
    <source>
        <dbReference type="EMBL" id="CAJ36573.1"/>
    </source>
</evidence>
<keyword evidence="3" id="KW-1185">Reference proteome</keyword>
<dbReference type="InterPro" id="IPR003148">
    <property type="entry name" value="RCK_N"/>
</dbReference>
<sequence length="495" mass="54465">MFLMEEQQKEVRSIRAPKRQKYSYVILGGGSIGLAVAKELAKLKKVFLIIDKDKSRVGALRDQNYEALEGDISTDKTLEELPLEGSDGIFILTSDYQANLKALRFVKEKSPRSFAMVRAIDLVTAEELYSNGADILLHPPSIVADKALTELQKIELRGAAWQLMTYLKSLGPESRIGIVVHDNPDPDSIASALALKNLAESVGKVAEILYFGTIGHQETRAFINLLSVPIRQINSGMLEEYNVLAMVDCNTPGRNNSLPPDTKINIIIDHHAPQESFDINVDFIDIRPDVGATSTIMTRYVQELDFEISSNLATALLYGIRTDTSEFKRNTSAVDMTSAAFLYAFAEQDVLAQIETPSMSAETMDVLGEAIRNKKIEGSYLISNVGFVHDRDTLPQAADHLLKLEGISTVLVFGMTEDKIHLSARSKDIRVNIGDIISRAFSDIGSAGGHQRTAAAQIPLGIFMGVKDKNLLLKLADEAVRRRFLTAVGVDEEPA</sequence>
<protein>
    <submittedName>
        <fullName evidence="2">Phosphoesterase</fullName>
    </submittedName>
</protein>
<dbReference type="AlphaFoldDB" id="Q0W4X0"/>
<dbReference type="InterPro" id="IPR038763">
    <property type="entry name" value="DHH_sf"/>
</dbReference>
<dbReference type="eggNOG" id="arCOG01566">
    <property type="taxonomic scope" value="Archaea"/>
</dbReference>
<gene>
    <name evidence="2" type="ORF">RCIX1276</name>
</gene>
<dbReference type="SUPFAM" id="SSF51735">
    <property type="entry name" value="NAD(P)-binding Rossmann-fold domains"/>
    <property type="match status" value="1"/>
</dbReference>
<dbReference type="EMBL" id="AM114193">
    <property type="protein sequence ID" value="CAJ36573.1"/>
    <property type="molecule type" value="Genomic_DNA"/>
</dbReference>
<reference evidence="2 3" key="1">
    <citation type="journal article" date="2006" name="Science">
        <title>Genome of rice cluster I archaea -- the key methane producers in the rice rhizosphere.</title>
        <authorList>
            <person name="Erkel C."/>
            <person name="Kube M."/>
            <person name="Reinhardt R."/>
            <person name="Liesack W."/>
        </authorList>
    </citation>
    <scope>NUCLEOTIDE SEQUENCE [LARGE SCALE GENOMIC DNA]</scope>
    <source>
        <strain evidence="3">DSM 22066 / NBRC 105507 / MRE50</strain>
    </source>
</reference>
<dbReference type="InterPro" id="IPR001667">
    <property type="entry name" value="DDH_dom"/>
</dbReference>
<dbReference type="PANTHER" id="PTHR47618">
    <property type="entry name" value="BIFUNCTIONAL OLIGORIBONUCLEASE AND PAP PHOSPHATASE NRNA"/>
    <property type="match status" value="1"/>
</dbReference>
<dbReference type="Gene3D" id="3.40.50.720">
    <property type="entry name" value="NAD(P)-binding Rossmann-like Domain"/>
    <property type="match status" value="1"/>
</dbReference>
<dbReference type="Gene3D" id="3.90.1640.10">
    <property type="entry name" value="inorganic pyrophosphatase (n-terminal core)"/>
    <property type="match status" value="1"/>
</dbReference>
<dbReference type="Gene3D" id="3.10.310.30">
    <property type="match status" value="1"/>
</dbReference>
<dbReference type="Pfam" id="PF02272">
    <property type="entry name" value="DHHA1"/>
    <property type="match status" value="1"/>
</dbReference>
<dbReference type="GO" id="GO:0006813">
    <property type="term" value="P:potassium ion transport"/>
    <property type="evidence" value="ECO:0007669"/>
    <property type="project" value="InterPro"/>
</dbReference>
<dbReference type="PANTHER" id="PTHR47618:SF1">
    <property type="entry name" value="BIFUNCTIONAL OLIGORIBONUCLEASE AND PAP PHOSPHATASE NRNA"/>
    <property type="match status" value="1"/>
</dbReference>
<dbReference type="Pfam" id="PF01368">
    <property type="entry name" value="DHH"/>
    <property type="match status" value="1"/>
</dbReference>
<dbReference type="GO" id="GO:0003676">
    <property type="term" value="F:nucleic acid binding"/>
    <property type="evidence" value="ECO:0007669"/>
    <property type="project" value="InterPro"/>
</dbReference>